<proteinExistence type="predicted"/>
<organism evidence="1 2">
    <name type="scientific">Clohesyomyces aquaticus</name>
    <dbReference type="NCBI Taxonomy" id="1231657"/>
    <lineage>
        <taxon>Eukaryota</taxon>
        <taxon>Fungi</taxon>
        <taxon>Dikarya</taxon>
        <taxon>Ascomycota</taxon>
        <taxon>Pezizomycotina</taxon>
        <taxon>Dothideomycetes</taxon>
        <taxon>Pleosporomycetidae</taxon>
        <taxon>Pleosporales</taxon>
        <taxon>Lindgomycetaceae</taxon>
        <taxon>Clohesyomyces</taxon>
    </lineage>
</organism>
<sequence length="141" mass="16246">MNAGMAHRRHYMTARTPRECPSFPTSRRSTALRLQSLPLLNILKLNKLGSEVPLGLMRPAEVQRIISSPTCTSAHWRGDEIATGLIFWSLRTRLSLSDCRGMRRSEEFGRKIVEFPVIDYVLNFRYENLKARLRERGWTAG</sequence>
<comment type="caution">
    <text evidence="1">The sequence shown here is derived from an EMBL/GenBank/DDBJ whole genome shotgun (WGS) entry which is preliminary data.</text>
</comment>
<accession>A0A1Y1Z725</accession>
<protein>
    <submittedName>
        <fullName evidence="1">Uncharacterized protein</fullName>
    </submittedName>
</protein>
<evidence type="ECO:0000313" key="1">
    <source>
        <dbReference type="EMBL" id="ORY05797.1"/>
    </source>
</evidence>
<dbReference type="Proteomes" id="UP000193144">
    <property type="component" value="Unassembled WGS sequence"/>
</dbReference>
<reference evidence="1 2" key="1">
    <citation type="submission" date="2016-07" db="EMBL/GenBank/DDBJ databases">
        <title>Pervasive Adenine N6-methylation of Active Genes in Fungi.</title>
        <authorList>
            <consortium name="DOE Joint Genome Institute"/>
            <person name="Mondo S.J."/>
            <person name="Dannebaum R.O."/>
            <person name="Kuo R.C."/>
            <person name="Labutti K."/>
            <person name="Haridas S."/>
            <person name="Kuo A."/>
            <person name="Salamov A."/>
            <person name="Ahrendt S.R."/>
            <person name="Lipzen A."/>
            <person name="Sullivan W."/>
            <person name="Andreopoulos W.B."/>
            <person name="Clum A."/>
            <person name="Lindquist E."/>
            <person name="Daum C."/>
            <person name="Ramamoorthy G.K."/>
            <person name="Gryganskyi A."/>
            <person name="Culley D."/>
            <person name="Magnuson J.K."/>
            <person name="James T.Y."/>
            <person name="O'Malley M.A."/>
            <person name="Stajich J.E."/>
            <person name="Spatafora J.W."/>
            <person name="Visel A."/>
            <person name="Grigoriev I.V."/>
        </authorList>
    </citation>
    <scope>NUCLEOTIDE SEQUENCE [LARGE SCALE GENOMIC DNA]</scope>
    <source>
        <strain evidence="1 2">CBS 115471</strain>
    </source>
</reference>
<name>A0A1Y1Z725_9PLEO</name>
<dbReference type="EMBL" id="MCFA01000122">
    <property type="protein sequence ID" value="ORY05797.1"/>
    <property type="molecule type" value="Genomic_DNA"/>
</dbReference>
<gene>
    <name evidence="1" type="ORF">BCR34DRAFT_42496</name>
</gene>
<dbReference type="AlphaFoldDB" id="A0A1Y1Z725"/>
<evidence type="ECO:0000313" key="2">
    <source>
        <dbReference type="Proteomes" id="UP000193144"/>
    </source>
</evidence>
<keyword evidence="2" id="KW-1185">Reference proteome</keyword>